<dbReference type="STRING" id="409849.ENSPMGP00000011432"/>
<feature type="coiled-coil region" evidence="1">
    <location>
        <begin position="120"/>
        <end position="189"/>
    </location>
</feature>
<dbReference type="Ensembl" id="ENSPMGT00000012199.1">
    <property type="protein sequence ID" value="ENSPMGP00000011432.1"/>
    <property type="gene ID" value="ENSPMGG00000009467.1"/>
</dbReference>
<evidence type="ECO:0000313" key="5">
    <source>
        <dbReference type="Ensembl" id="ENSPMGP00000011432.1"/>
    </source>
</evidence>
<organism evidence="5 6">
    <name type="scientific">Periophthalmus magnuspinnatus</name>
    <dbReference type="NCBI Taxonomy" id="409849"/>
    <lineage>
        <taxon>Eukaryota</taxon>
        <taxon>Metazoa</taxon>
        <taxon>Chordata</taxon>
        <taxon>Craniata</taxon>
        <taxon>Vertebrata</taxon>
        <taxon>Euteleostomi</taxon>
        <taxon>Actinopterygii</taxon>
        <taxon>Neopterygii</taxon>
        <taxon>Teleostei</taxon>
        <taxon>Neoteleostei</taxon>
        <taxon>Acanthomorphata</taxon>
        <taxon>Gobiaria</taxon>
        <taxon>Gobiiformes</taxon>
        <taxon>Gobioidei</taxon>
        <taxon>Gobiidae</taxon>
        <taxon>Oxudercinae</taxon>
        <taxon>Periophthalmus</taxon>
    </lineage>
</organism>
<feature type="compositionally biased region" description="Polar residues" evidence="2">
    <location>
        <begin position="1"/>
        <end position="14"/>
    </location>
</feature>
<keyword evidence="1" id="KW-0175">Coiled coil</keyword>
<keyword evidence="3" id="KW-1133">Transmembrane helix</keyword>
<evidence type="ECO:0000256" key="3">
    <source>
        <dbReference type="SAM" id="Phobius"/>
    </source>
</evidence>
<dbReference type="PANTHER" id="PTHR23247">
    <property type="entry name" value="NY-REN-41 ANTIGEN L15 -RELATED"/>
    <property type="match status" value="1"/>
</dbReference>
<evidence type="ECO:0000259" key="4">
    <source>
        <dbReference type="Pfam" id="PF13904"/>
    </source>
</evidence>
<feature type="domain" description="Coiled-coil" evidence="4">
    <location>
        <begin position="112"/>
        <end position="222"/>
    </location>
</feature>
<evidence type="ECO:0000256" key="1">
    <source>
        <dbReference type="SAM" id="Coils"/>
    </source>
</evidence>
<dbReference type="InterPro" id="IPR025259">
    <property type="entry name" value="CCDC34/181"/>
</dbReference>
<reference evidence="5" key="1">
    <citation type="submission" date="2025-08" db="UniProtKB">
        <authorList>
            <consortium name="Ensembl"/>
        </authorList>
    </citation>
    <scope>IDENTIFICATION</scope>
</reference>
<keyword evidence="3" id="KW-0812">Transmembrane</keyword>
<accession>A0A3B4A313</accession>
<reference evidence="5" key="2">
    <citation type="submission" date="2025-09" db="UniProtKB">
        <authorList>
            <consortium name="Ensembl"/>
        </authorList>
    </citation>
    <scope>IDENTIFICATION</scope>
</reference>
<evidence type="ECO:0000313" key="6">
    <source>
        <dbReference type="Proteomes" id="UP000261520"/>
    </source>
</evidence>
<dbReference type="Proteomes" id="UP000261520">
    <property type="component" value="Unplaced"/>
</dbReference>
<dbReference type="Pfam" id="PF13904">
    <property type="entry name" value="CCDC34"/>
    <property type="match status" value="1"/>
</dbReference>
<name>A0A3B4A313_9GOBI</name>
<feature type="region of interest" description="Disordered" evidence="2">
    <location>
        <begin position="1"/>
        <end position="23"/>
    </location>
</feature>
<dbReference type="InterPro" id="IPR045323">
    <property type="entry name" value="CCDC34"/>
</dbReference>
<dbReference type="AlphaFoldDB" id="A0A3B4A313"/>
<dbReference type="PANTHER" id="PTHR23247:SF2">
    <property type="entry name" value="COILED-COIL DOMAIN-CONTAINING PROTEIN 34"/>
    <property type="match status" value="1"/>
</dbReference>
<proteinExistence type="predicted"/>
<keyword evidence="3" id="KW-0472">Membrane</keyword>
<keyword evidence="6" id="KW-1185">Reference proteome</keyword>
<evidence type="ECO:0000256" key="2">
    <source>
        <dbReference type="SAM" id="MobiDB-lite"/>
    </source>
</evidence>
<sequence>MSSFATNGFSSTPVKKSRNREKDFHKPAALDLDVGVISDDEDTFSLLSPIYHDSFESGEDISQSSGQSPPKGTMDTSVLNVIILIFCRCELPKTPSDQMLSSAVPQKTPASLSAWELWLLNKAKEDRIKLEKKAEEERLLQEKKNQQEKDHEQKVAMINQRIQEWLKMKREQEQDLKQSKEQKDLMLQMQKQREIELKAQDKYKEWLQKKNQEKAEKEKKLKVTVYFYEYLAVHSSTKLYLITMLIFLWWIGGSCTKRSTRKGTTQEGRRKVQGMAYESLLVQLGHSRGDDTAKCSW</sequence>
<feature type="transmembrane region" description="Helical" evidence="3">
    <location>
        <begin position="227"/>
        <end position="251"/>
    </location>
</feature>
<protein>
    <recommendedName>
        <fullName evidence="4">Coiled-coil domain-containing protein</fullName>
    </recommendedName>
</protein>